<dbReference type="EMBL" id="OBEL01000001">
    <property type="protein sequence ID" value="SNZ08940.1"/>
    <property type="molecule type" value="Genomic_DNA"/>
</dbReference>
<keyword evidence="5 6" id="KW-0472">Membrane</keyword>
<keyword evidence="4 6" id="KW-1133">Transmembrane helix</keyword>
<feature type="transmembrane region" description="Helical" evidence="6">
    <location>
        <begin position="36"/>
        <end position="59"/>
    </location>
</feature>
<dbReference type="InterPro" id="IPR000620">
    <property type="entry name" value="EamA_dom"/>
</dbReference>
<dbReference type="SUPFAM" id="SSF103481">
    <property type="entry name" value="Multidrug resistance efflux transporter EmrE"/>
    <property type="match status" value="2"/>
</dbReference>
<evidence type="ECO:0000313" key="9">
    <source>
        <dbReference type="Proteomes" id="UP000219439"/>
    </source>
</evidence>
<feature type="domain" description="EamA" evidence="7">
    <location>
        <begin position="160"/>
        <end position="290"/>
    </location>
</feature>
<evidence type="ECO:0000256" key="1">
    <source>
        <dbReference type="ARBA" id="ARBA00004141"/>
    </source>
</evidence>
<sequence>MSSFAGIGLKLFSTFLFAIMIAIIKILSDEIPTGEIVFSRCFFALVPLFVMSLFQGNLADCVRTQHPWRHVFRSFVGAAAMFNWFLALKYLPLPEATAISFAAPLLVVALAAIFLGETVRIYRWSAVAIGFVGVFVILYPRLQESLSSNAGASQDENALFGVMAAMIATFLMSVASILVRRMTKTETNASIIFYFFVATSVFALASLHWGWVLPDLQTFALLVLSGIFGGVAQIAMTQAFRLAEASLLAPFDYFNMIWALLIGILFFDEFPSLAVMIGGAIVVSAGLFVILRERRLGQQKWSDRTLRSH</sequence>
<organism evidence="8 9">
    <name type="scientific">Cohaesibacter gelatinilyticus</name>
    <dbReference type="NCBI Taxonomy" id="372072"/>
    <lineage>
        <taxon>Bacteria</taxon>
        <taxon>Pseudomonadati</taxon>
        <taxon>Pseudomonadota</taxon>
        <taxon>Alphaproteobacteria</taxon>
        <taxon>Hyphomicrobiales</taxon>
        <taxon>Cohaesibacteraceae</taxon>
    </lineage>
</organism>
<feature type="transmembrane region" description="Helical" evidence="6">
    <location>
        <begin position="71"/>
        <end position="91"/>
    </location>
</feature>
<evidence type="ECO:0000256" key="5">
    <source>
        <dbReference type="ARBA" id="ARBA00023136"/>
    </source>
</evidence>
<reference evidence="8 9" key="1">
    <citation type="submission" date="2017-09" db="EMBL/GenBank/DDBJ databases">
        <authorList>
            <person name="Ehlers B."/>
            <person name="Leendertz F.H."/>
        </authorList>
    </citation>
    <scope>NUCLEOTIDE SEQUENCE [LARGE SCALE GENOMIC DNA]</scope>
    <source>
        <strain evidence="8 9">DSM 18289</strain>
    </source>
</reference>
<dbReference type="PANTHER" id="PTHR22911:SF6">
    <property type="entry name" value="SOLUTE CARRIER FAMILY 35 MEMBER G1"/>
    <property type="match status" value="1"/>
</dbReference>
<dbReference type="OrthoDB" id="8478503at2"/>
<evidence type="ECO:0000256" key="2">
    <source>
        <dbReference type="ARBA" id="ARBA00009853"/>
    </source>
</evidence>
<keyword evidence="9" id="KW-1185">Reference proteome</keyword>
<feature type="transmembrane region" description="Helical" evidence="6">
    <location>
        <begin position="217"/>
        <end position="235"/>
    </location>
</feature>
<comment type="subcellular location">
    <subcellularLocation>
        <location evidence="1">Membrane</location>
        <topology evidence="1">Multi-pass membrane protein</topology>
    </subcellularLocation>
</comment>
<dbReference type="GO" id="GO:0016020">
    <property type="term" value="C:membrane"/>
    <property type="evidence" value="ECO:0007669"/>
    <property type="project" value="UniProtKB-SubCell"/>
</dbReference>
<feature type="transmembrane region" description="Helical" evidence="6">
    <location>
        <begin position="122"/>
        <end position="139"/>
    </location>
</feature>
<protein>
    <submittedName>
        <fullName evidence="8">EamA domain-containing membrane protein RarD</fullName>
    </submittedName>
</protein>
<feature type="transmembrane region" description="Helical" evidence="6">
    <location>
        <begin position="247"/>
        <end position="267"/>
    </location>
</feature>
<dbReference type="Gene3D" id="1.10.3730.20">
    <property type="match status" value="1"/>
</dbReference>
<feature type="transmembrane region" description="Helical" evidence="6">
    <location>
        <begin position="97"/>
        <end position="115"/>
    </location>
</feature>
<dbReference type="Pfam" id="PF00892">
    <property type="entry name" value="EamA"/>
    <property type="match status" value="2"/>
</dbReference>
<feature type="transmembrane region" description="Helical" evidence="6">
    <location>
        <begin position="159"/>
        <end position="179"/>
    </location>
</feature>
<dbReference type="Proteomes" id="UP000219439">
    <property type="component" value="Unassembled WGS sequence"/>
</dbReference>
<gene>
    <name evidence="8" type="ORF">SAMN06265368_1878</name>
</gene>
<proteinExistence type="inferred from homology"/>
<feature type="domain" description="EamA" evidence="7">
    <location>
        <begin position="6"/>
        <end position="138"/>
    </location>
</feature>
<accession>A0A285NHI8</accession>
<dbReference type="RefSeq" id="WP_097152986.1">
    <property type="nucleotide sequence ID" value="NZ_OBEL01000001.1"/>
</dbReference>
<feature type="transmembrane region" description="Helical" evidence="6">
    <location>
        <begin position="7"/>
        <end position="24"/>
    </location>
</feature>
<evidence type="ECO:0000259" key="7">
    <source>
        <dbReference type="Pfam" id="PF00892"/>
    </source>
</evidence>
<keyword evidence="3 6" id="KW-0812">Transmembrane</keyword>
<dbReference type="PANTHER" id="PTHR22911">
    <property type="entry name" value="ACYL-MALONYL CONDENSING ENZYME-RELATED"/>
    <property type="match status" value="1"/>
</dbReference>
<dbReference type="InterPro" id="IPR037185">
    <property type="entry name" value="EmrE-like"/>
</dbReference>
<evidence type="ECO:0000256" key="4">
    <source>
        <dbReference type="ARBA" id="ARBA00022989"/>
    </source>
</evidence>
<name>A0A285NHI8_9HYPH</name>
<evidence type="ECO:0000313" key="8">
    <source>
        <dbReference type="EMBL" id="SNZ08940.1"/>
    </source>
</evidence>
<feature type="transmembrane region" description="Helical" evidence="6">
    <location>
        <begin position="191"/>
        <end position="211"/>
    </location>
</feature>
<feature type="transmembrane region" description="Helical" evidence="6">
    <location>
        <begin position="273"/>
        <end position="291"/>
    </location>
</feature>
<evidence type="ECO:0000256" key="3">
    <source>
        <dbReference type="ARBA" id="ARBA00022692"/>
    </source>
</evidence>
<comment type="similarity">
    <text evidence="2">Belongs to the drug/metabolite transporter (DMT) superfamily. 10 TMS drug/metabolite exporter (DME) (TC 2.A.7.3) family.</text>
</comment>
<dbReference type="AlphaFoldDB" id="A0A285NHI8"/>
<evidence type="ECO:0000256" key="6">
    <source>
        <dbReference type="SAM" id="Phobius"/>
    </source>
</evidence>